<dbReference type="EMBL" id="BMKQ01000001">
    <property type="protein sequence ID" value="GGF50068.1"/>
    <property type="molecule type" value="Genomic_DNA"/>
</dbReference>
<dbReference type="RefSeq" id="WP_188780073.1">
    <property type="nucleotide sequence ID" value="NZ_BMKQ01000001.1"/>
</dbReference>
<evidence type="ECO:0000313" key="3">
    <source>
        <dbReference type="Proteomes" id="UP000649179"/>
    </source>
</evidence>
<dbReference type="GO" id="GO:0005829">
    <property type="term" value="C:cytosol"/>
    <property type="evidence" value="ECO:0007669"/>
    <property type="project" value="TreeGrafter"/>
</dbReference>
<reference evidence="2" key="1">
    <citation type="journal article" date="2014" name="Int. J. Syst. Evol. Microbiol.">
        <title>Complete genome sequence of Corynebacterium casei LMG S-19264T (=DSM 44701T), isolated from a smear-ripened cheese.</title>
        <authorList>
            <consortium name="US DOE Joint Genome Institute (JGI-PGF)"/>
            <person name="Walter F."/>
            <person name="Albersmeier A."/>
            <person name="Kalinowski J."/>
            <person name="Ruckert C."/>
        </authorList>
    </citation>
    <scope>NUCLEOTIDE SEQUENCE</scope>
    <source>
        <strain evidence="2">CGMCC 1.16067</strain>
    </source>
</reference>
<reference evidence="2" key="2">
    <citation type="submission" date="2020-09" db="EMBL/GenBank/DDBJ databases">
        <authorList>
            <person name="Sun Q."/>
            <person name="Zhou Y."/>
        </authorList>
    </citation>
    <scope>NUCLEOTIDE SEQUENCE</scope>
    <source>
        <strain evidence="2">CGMCC 1.16067</strain>
    </source>
</reference>
<dbReference type="PANTHER" id="PTHR38444">
    <property type="entry name" value="ENTEROBACTIN BIOSYNTHESIS PROTEIN YBDZ"/>
    <property type="match status" value="1"/>
</dbReference>
<dbReference type="Pfam" id="PF03621">
    <property type="entry name" value="MbtH"/>
    <property type="match status" value="1"/>
</dbReference>
<dbReference type="InterPro" id="IPR038020">
    <property type="entry name" value="MbtH-like_sf"/>
</dbReference>
<dbReference type="AlphaFoldDB" id="A0A917BQ10"/>
<dbReference type="SUPFAM" id="SSF160582">
    <property type="entry name" value="MbtH-like"/>
    <property type="match status" value="1"/>
</dbReference>
<evidence type="ECO:0000313" key="2">
    <source>
        <dbReference type="EMBL" id="GGF50068.1"/>
    </source>
</evidence>
<sequence length="68" mass="7720">MTNPFDDPDGRFHVLANALGQHSLWPTFMDVPDGWEVVVRDESRDACTEWVREHWDDPATIGVGPRGD</sequence>
<gene>
    <name evidence="2" type="ORF">GCM10011519_25060</name>
</gene>
<protein>
    <submittedName>
        <fullName evidence="2">Protein mbtH</fullName>
    </submittedName>
</protein>
<name>A0A917BQ10_9ACTN</name>
<dbReference type="SMART" id="SM00923">
    <property type="entry name" value="MbtH"/>
    <property type="match status" value="1"/>
</dbReference>
<organism evidence="2 3">
    <name type="scientific">Marmoricola endophyticus</name>
    <dbReference type="NCBI Taxonomy" id="2040280"/>
    <lineage>
        <taxon>Bacteria</taxon>
        <taxon>Bacillati</taxon>
        <taxon>Actinomycetota</taxon>
        <taxon>Actinomycetes</taxon>
        <taxon>Propionibacteriales</taxon>
        <taxon>Nocardioidaceae</taxon>
        <taxon>Marmoricola</taxon>
    </lineage>
</organism>
<dbReference type="InterPro" id="IPR037407">
    <property type="entry name" value="MLP_fam"/>
</dbReference>
<feature type="domain" description="MbtH-like" evidence="1">
    <location>
        <begin position="3"/>
        <end position="53"/>
    </location>
</feature>
<keyword evidence="3" id="KW-1185">Reference proteome</keyword>
<accession>A0A917BQ10</accession>
<dbReference type="Gene3D" id="3.90.820.10">
    <property type="entry name" value="Structural Genomics, Unknown Function 30-nov-00 1gh9 Mol_id"/>
    <property type="match status" value="1"/>
</dbReference>
<dbReference type="GO" id="GO:0019290">
    <property type="term" value="P:siderophore biosynthetic process"/>
    <property type="evidence" value="ECO:0007669"/>
    <property type="project" value="TreeGrafter"/>
</dbReference>
<evidence type="ECO:0000259" key="1">
    <source>
        <dbReference type="SMART" id="SM00923"/>
    </source>
</evidence>
<dbReference type="PANTHER" id="PTHR38444:SF1">
    <property type="entry name" value="ENTEROBACTIN BIOSYNTHESIS PROTEIN YBDZ"/>
    <property type="match status" value="1"/>
</dbReference>
<dbReference type="InterPro" id="IPR005153">
    <property type="entry name" value="MbtH-like_dom"/>
</dbReference>
<proteinExistence type="predicted"/>
<dbReference type="Proteomes" id="UP000649179">
    <property type="component" value="Unassembled WGS sequence"/>
</dbReference>
<comment type="caution">
    <text evidence="2">The sequence shown here is derived from an EMBL/GenBank/DDBJ whole genome shotgun (WGS) entry which is preliminary data.</text>
</comment>